<accession>A0A0D7F553</accession>
<evidence type="ECO:0000313" key="1">
    <source>
        <dbReference type="EMBL" id="KIZ46852.1"/>
    </source>
</evidence>
<dbReference type="EMBL" id="JXXE01000117">
    <property type="protein sequence ID" value="KIZ46852.1"/>
    <property type="molecule type" value="Genomic_DNA"/>
</dbReference>
<proteinExistence type="predicted"/>
<dbReference type="PATRIC" id="fig|1076.23.peg.373"/>
<comment type="caution">
    <text evidence="1">The sequence shown here is derived from an EMBL/GenBank/DDBJ whole genome shotgun (WGS) entry which is preliminary data.</text>
</comment>
<dbReference type="AlphaFoldDB" id="A0A0D7F553"/>
<dbReference type="OrthoDB" id="8139579at2"/>
<dbReference type="Proteomes" id="UP000032515">
    <property type="component" value="Unassembled WGS sequence"/>
</dbReference>
<reference evidence="1 2" key="1">
    <citation type="submission" date="2014-11" db="EMBL/GenBank/DDBJ databases">
        <title>Genomics and ecophysiology of heterotrophic nitrogen fixing bacteria isolated from estuarine surface water.</title>
        <authorList>
            <person name="Bentzon-Tilia M."/>
            <person name="Severin I."/>
            <person name="Hansen L.H."/>
            <person name="Riemann L."/>
        </authorList>
    </citation>
    <scope>NUCLEOTIDE SEQUENCE [LARGE SCALE GENOMIC DNA]</scope>
    <source>
        <strain evidence="1 2">BAL398</strain>
    </source>
</reference>
<dbReference type="RefSeq" id="WP_044407191.1">
    <property type="nucleotide sequence ID" value="NZ_JXXE01000117.1"/>
</dbReference>
<name>A0A0D7F553_RHOPL</name>
<protein>
    <submittedName>
        <fullName evidence="1">Uncharacterized protein</fullName>
    </submittedName>
</protein>
<sequence length="76" mass="8388">MARPDLKALLERAQTWPEAAQDELVAVASQIEDELQVDYLATQEELRVIDVAMVSIDAGEAATAAEIKAVFAKFRR</sequence>
<organism evidence="1 2">
    <name type="scientific">Rhodopseudomonas palustris</name>
    <dbReference type="NCBI Taxonomy" id="1076"/>
    <lineage>
        <taxon>Bacteria</taxon>
        <taxon>Pseudomonadati</taxon>
        <taxon>Pseudomonadota</taxon>
        <taxon>Alphaproteobacteria</taxon>
        <taxon>Hyphomicrobiales</taxon>
        <taxon>Nitrobacteraceae</taxon>
        <taxon>Rhodopseudomonas</taxon>
    </lineage>
</organism>
<gene>
    <name evidence="1" type="ORF">OO17_06110</name>
</gene>
<evidence type="ECO:0000313" key="2">
    <source>
        <dbReference type="Proteomes" id="UP000032515"/>
    </source>
</evidence>